<proteinExistence type="predicted"/>
<comment type="caution">
    <text evidence="2">The sequence shown here is derived from an EMBL/GenBank/DDBJ whole genome shotgun (WGS) entry which is preliminary data.</text>
</comment>
<dbReference type="RefSeq" id="WP_207981952.1">
    <property type="nucleotide sequence ID" value="NZ_JAGDEL010000030.1"/>
</dbReference>
<name>A0ABS3NA83_9BACI</name>
<dbReference type="EMBL" id="JAGDEL010000030">
    <property type="protein sequence ID" value="MBO1515060.1"/>
    <property type="molecule type" value="Genomic_DNA"/>
</dbReference>
<gene>
    <name evidence="2" type="ORF">I7822_25885</name>
</gene>
<sequence length="86" mass="9813">MAQANLMIQDLKNQISRLSEERAIYFALASEKETENSSLQSQNSSLINEIGSIKQQLQEEKDRNKILEDTLEDLTKPNNMEVQSAE</sequence>
<evidence type="ECO:0000256" key="1">
    <source>
        <dbReference type="SAM" id="Coils"/>
    </source>
</evidence>
<dbReference type="Proteomes" id="UP000663981">
    <property type="component" value="Unassembled WGS sequence"/>
</dbReference>
<protein>
    <submittedName>
        <fullName evidence="2">Uncharacterized protein</fullName>
    </submittedName>
</protein>
<keyword evidence="1" id="KW-0175">Coiled coil</keyword>
<evidence type="ECO:0000313" key="2">
    <source>
        <dbReference type="EMBL" id="MBO1515060.1"/>
    </source>
</evidence>
<reference evidence="2 3" key="1">
    <citation type="submission" date="2021-03" db="EMBL/GenBank/DDBJ databases">
        <title>Whole genome sequence of Metabacillus bambusae BG109.</title>
        <authorList>
            <person name="Jeong J.W."/>
        </authorList>
    </citation>
    <scope>NUCLEOTIDE SEQUENCE [LARGE SCALE GENOMIC DNA]</scope>
    <source>
        <strain evidence="2 3">BG109</strain>
    </source>
</reference>
<evidence type="ECO:0000313" key="3">
    <source>
        <dbReference type="Proteomes" id="UP000663981"/>
    </source>
</evidence>
<accession>A0ABS3NA83</accession>
<keyword evidence="3" id="KW-1185">Reference proteome</keyword>
<feature type="coiled-coil region" evidence="1">
    <location>
        <begin position="1"/>
        <end position="70"/>
    </location>
</feature>
<organism evidence="2 3">
    <name type="scientific">Metabacillus bambusae</name>
    <dbReference type="NCBI Taxonomy" id="2795218"/>
    <lineage>
        <taxon>Bacteria</taxon>
        <taxon>Bacillati</taxon>
        <taxon>Bacillota</taxon>
        <taxon>Bacilli</taxon>
        <taxon>Bacillales</taxon>
        <taxon>Bacillaceae</taxon>
        <taxon>Metabacillus</taxon>
    </lineage>
</organism>